<feature type="compositionally biased region" description="Polar residues" evidence="3">
    <location>
        <begin position="117"/>
        <end position="127"/>
    </location>
</feature>
<feature type="compositionally biased region" description="Gly residues" evidence="3">
    <location>
        <begin position="229"/>
        <end position="245"/>
    </location>
</feature>
<keyword evidence="6" id="KW-1185">Reference proteome</keyword>
<dbReference type="InterPro" id="IPR036361">
    <property type="entry name" value="SAP_dom_sf"/>
</dbReference>
<keyword evidence="1" id="KW-0597">Phosphoprotein</keyword>
<dbReference type="InterPro" id="IPR003034">
    <property type="entry name" value="SAP_dom"/>
</dbReference>
<dbReference type="OrthoDB" id="445357at2759"/>
<organism evidence="5 6">
    <name type="scientific">Aspergillus candidus</name>
    <dbReference type="NCBI Taxonomy" id="41067"/>
    <lineage>
        <taxon>Eukaryota</taxon>
        <taxon>Fungi</taxon>
        <taxon>Dikarya</taxon>
        <taxon>Ascomycota</taxon>
        <taxon>Pezizomycotina</taxon>
        <taxon>Eurotiomycetes</taxon>
        <taxon>Eurotiomycetidae</taxon>
        <taxon>Eurotiales</taxon>
        <taxon>Aspergillaceae</taxon>
        <taxon>Aspergillus</taxon>
        <taxon>Aspergillus subgen. Circumdati</taxon>
    </lineage>
</organism>
<evidence type="ECO:0000256" key="1">
    <source>
        <dbReference type="ARBA" id="ARBA00022553"/>
    </source>
</evidence>
<feature type="region of interest" description="Disordered" evidence="3">
    <location>
        <begin position="186"/>
        <end position="291"/>
    </location>
</feature>
<dbReference type="SUPFAM" id="SSF68906">
    <property type="entry name" value="SAP domain"/>
    <property type="match status" value="1"/>
</dbReference>
<feature type="compositionally biased region" description="Basic and acidic residues" evidence="3">
    <location>
        <begin position="27"/>
        <end position="41"/>
    </location>
</feature>
<reference evidence="5 6" key="1">
    <citation type="submission" date="2017-12" db="EMBL/GenBank/DDBJ databases">
        <authorList>
            <consortium name="DOE Joint Genome Institute"/>
            <person name="Haridas S."/>
            <person name="Kjaerbolling I."/>
            <person name="Vesth T.C."/>
            <person name="Frisvad J.C."/>
            <person name="Nybo J.L."/>
            <person name="Theobald S."/>
            <person name="Kuo A."/>
            <person name="Bowyer P."/>
            <person name="Matsuda Y."/>
            <person name="Mondo S."/>
            <person name="Lyhne E.K."/>
            <person name="Kogle M.E."/>
            <person name="Clum A."/>
            <person name="Lipzen A."/>
            <person name="Salamov A."/>
            <person name="Ngan C.Y."/>
            <person name="Daum C."/>
            <person name="Chiniquy J."/>
            <person name="Barry K."/>
            <person name="LaButti K."/>
            <person name="Simmons B.A."/>
            <person name="Magnuson J.K."/>
            <person name="Mortensen U.H."/>
            <person name="Larsen T.O."/>
            <person name="Grigoriev I.V."/>
            <person name="Baker S.E."/>
            <person name="Andersen M.R."/>
            <person name="Nordberg H.P."/>
            <person name="Cantor M.N."/>
            <person name="Hua S.X."/>
        </authorList>
    </citation>
    <scope>NUCLEOTIDE SEQUENCE [LARGE SCALE GENOMIC DNA]</scope>
    <source>
        <strain evidence="5 6">CBS 102.13</strain>
    </source>
</reference>
<name>A0A2I2FB02_ASPCN</name>
<feature type="compositionally biased region" description="Low complexity" evidence="3">
    <location>
        <begin position="42"/>
        <end position="56"/>
    </location>
</feature>
<gene>
    <name evidence="5" type="ORF">BDW47DRAFT_126029</name>
</gene>
<dbReference type="Proteomes" id="UP000234585">
    <property type="component" value="Unassembled WGS sequence"/>
</dbReference>
<dbReference type="PANTHER" id="PTHR46551:SF1">
    <property type="entry name" value="SAP DOMAIN-CONTAINING RIBONUCLEOPROTEIN"/>
    <property type="match status" value="1"/>
</dbReference>
<dbReference type="Pfam" id="PF18592">
    <property type="entry name" value="Tho1_MOS11_C"/>
    <property type="match status" value="1"/>
</dbReference>
<dbReference type="Gene3D" id="1.10.720.30">
    <property type="entry name" value="SAP domain"/>
    <property type="match status" value="1"/>
</dbReference>
<sequence>MTTDYSKKTNAELVEILKARSLPHTGKKAEMVARIQEDDASKATNSAAAPAAAPKGDTADDVIDWEDDEVPAETTKPSTEAAAPAENTEAPNPQPDAAPAAPEEPQAEPKGTEGETQEGSNQSTATAQAEEKPATNYAKGLPVTELEEELKKRKARAEKFGITEDSQAAIAEAEQRLERAKRFGAEAEVPANAGVSKLDEALPTEQPRKRGRGQNDQGGRGGKRRDVGGRGQGQGQGQSQGQGRGGRGRGGRPQGRNQQSGARPNNGGGQAPMSEKDRLAMEARKKRFAAA</sequence>
<dbReference type="PANTHER" id="PTHR46551">
    <property type="entry name" value="SAP DOMAIN-CONTAINING RIBONUCLEOPROTEIN"/>
    <property type="match status" value="1"/>
</dbReference>
<dbReference type="EMBL" id="KZ559140">
    <property type="protein sequence ID" value="PLB37799.1"/>
    <property type="molecule type" value="Genomic_DNA"/>
</dbReference>
<feature type="region of interest" description="Disordered" evidence="3">
    <location>
        <begin position="23"/>
        <end position="167"/>
    </location>
</feature>
<dbReference type="InterPro" id="IPR040746">
    <property type="entry name" value="THO1_MOS11_C"/>
</dbReference>
<protein>
    <recommendedName>
        <fullName evidence="4">SAP domain-containing protein</fullName>
    </recommendedName>
</protein>
<dbReference type="InterPro" id="IPR052240">
    <property type="entry name" value="SAP_domain_ribonucleoprotein"/>
</dbReference>
<dbReference type="GO" id="GO:0005634">
    <property type="term" value="C:nucleus"/>
    <property type="evidence" value="ECO:0007669"/>
    <property type="project" value="TreeGrafter"/>
</dbReference>
<feature type="compositionally biased region" description="Low complexity" evidence="3">
    <location>
        <begin position="79"/>
        <end position="104"/>
    </location>
</feature>
<evidence type="ECO:0000259" key="4">
    <source>
        <dbReference type="SMART" id="SM00513"/>
    </source>
</evidence>
<dbReference type="STRING" id="41067.A0A2I2FB02"/>
<comment type="similarity">
    <text evidence="2">Belongs to the SAP domain-containing ribonucleoprotein family.</text>
</comment>
<evidence type="ECO:0000256" key="2">
    <source>
        <dbReference type="ARBA" id="ARBA00046328"/>
    </source>
</evidence>
<dbReference type="GeneID" id="36523637"/>
<feature type="domain" description="SAP" evidence="4">
    <location>
        <begin position="5"/>
        <end position="39"/>
    </location>
</feature>
<dbReference type="AlphaFoldDB" id="A0A2I2FB02"/>
<feature type="compositionally biased region" description="Basic and acidic residues" evidence="3">
    <location>
        <begin position="274"/>
        <end position="283"/>
    </location>
</feature>
<evidence type="ECO:0000313" key="6">
    <source>
        <dbReference type="Proteomes" id="UP000234585"/>
    </source>
</evidence>
<dbReference type="RefSeq" id="XP_024671811.1">
    <property type="nucleotide sequence ID" value="XM_024816477.1"/>
</dbReference>
<feature type="compositionally biased region" description="Acidic residues" evidence="3">
    <location>
        <begin position="59"/>
        <end position="71"/>
    </location>
</feature>
<dbReference type="SMART" id="SM00513">
    <property type="entry name" value="SAP"/>
    <property type="match status" value="1"/>
</dbReference>
<evidence type="ECO:0000313" key="5">
    <source>
        <dbReference type="EMBL" id="PLB37799.1"/>
    </source>
</evidence>
<proteinExistence type="inferred from homology"/>
<accession>A0A2I2FB02</accession>
<evidence type="ECO:0000256" key="3">
    <source>
        <dbReference type="SAM" id="MobiDB-lite"/>
    </source>
</evidence>
<dbReference type="GO" id="GO:0016973">
    <property type="term" value="P:poly(A)+ mRNA export from nucleus"/>
    <property type="evidence" value="ECO:0007669"/>
    <property type="project" value="TreeGrafter"/>
</dbReference>
<dbReference type="Pfam" id="PF02037">
    <property type="entry name" value="SAP"/>
    <property type="match status" value="1"/>
</dbReference>